<name>F7ZLW3_ROSLO</name>
<dbReference type="eggNOG" id="COG3187">
    <property type="taxonomic scope" value="Bacteria"/>
</dbReference>
<proteinExistence type="predicted"/>
<organism evidence="2 3">
    <name type="scientific">Roseobacter litoralis (strain ATCC 49566 / DSM 6996 / JCM 21268 / NBRC 15278 / OCh 149)</name>
    <dbReference type="NCBI Taxonomy" id="391595"/>
    <lineage>
        <taxon>Bacteria</taxon>
        <taxon>Pseudomonadati</taxon>
        <taxon>Pseudomonadota</taxon>
        <taxon>Alphaproteobacteria</taxon>
        <taxon>Rhodobacterales</taxon>
        <taxon>Roseobacteraceae</taxon>
        <taxon>Roseobacter</taxon>
    </lineage>
</organism>
<dbReference type="EMBL" id="CP002623">
    <property type="protein sequence ID" value="AEI95357.1"/>
    <property type="molecule type" value="Genomic_DNA"/>
</dbReference>
<protein>
    <recommendedName>
        <fullName evidence="1">DUF306 domain-containing protein</fullName>
    </recommendedName>
</protein>
<dbReference type="AlphaFoldDB" id="F7ZLW3"/>
<dbReference type="HOGENOM" id="CLU_075808_3_3_5"/>
<dbReference type="Proteomes" id="UP000001353">
    <property type="component" value="Chromosome"/>
</dbReference>
<sequence>MRTTGAVLLALLAIGGCAKDETVAAYGGADKVWRVVEIDGVPFGENATLTFPASGQIAGDGPCNGYSAEMTAPYPWFDAGPILATKKLCPDAASETLYFEALENVSLSEVLRDTMILSTPEGRSIIFKAGG</sequence>
<gene>
    <name evidence="2" type="ordered locus">RLO149_c034160</name>
</gene>
<dbReference type="RefSeq" id="WP_013963252.1">
    <property type="nucleotide sequence ID" value="NC_015730.1"/>
</dbReference>
<dbReference type="InterPro" id="IPR038670">
    <property type="entry name" value="HslJ-like_sf"/>
</dbReference>
<dbReference type="InterPro" id="IPR005184">
    <property type="entry name" value="DUF306_Meta_HslJ"/>
</dbReference>
<accession>F7ZLW3</accession>
<dbReference type="Pfam" id="PF03724">
    <property type="entry name" value="META"/>
    <property type="match status" value="1"/>
</dbReference>
<evidence type="ECO:0000313" key="3">
    <source>
        <dbReference type="Proteomes" id="UP000001353"/>
    </source>
</evidence>
<keyword evidence="3" id="KW-1185">Reference proteome</keyword>
<dbReference type="Gene3D" id="2.40.128.270">
    <property type="match status" value="1"/>
</dbReference>
<dbReference type="PROSITE" id="PS51257">
    <property type="entry name" value="PROKAR_LIPOPROTEIN"/>
    <property type="match status" value="1"/>
</dbReference>
<dbReference type="STRING" id="391595.RLO149_c034160"/>
<dbReference type="OrthoDB" id="7777568at2"/>
<reference evidence="2 3" key="1">
    <citation type="journal article" date="2011" name="BMC Genomics">
        <title>Comparative genome analysis and genome-guided physiological analysis of Roseobacter litoralis.</title>
        <authorList>
            <person name="Kalhoefer D."/>
            <person name="Thole S."/>
            <person name="Voget S."/>
            <person name="Lehmann R."/>
            <person name="Liesegang H."/>
            <person name="Wollher A."/>
            <person name="Daniel R."/>
            <person name="Simon M."/>
            <person name="Brinkhoff T."/>
        </authorList>
    </citation>
    <scope>NUCLEOTIDE SEQUENCE [LARGE SCALE GENOMIC DNA]</scope>
    <source>
        <strain evidence="3">ATCC 49566 / DSM 6996 / JCM 21268 / NBRC 15278 / OCh 149</strain>
    </source>
</reference>
<evidence type="ECO:0000259" key="1">
    <source>
        <dbReference type="Pfam" id="PF03724"/>
    </source>
</evidence>
<dbReference type="KEGG" id="rli:RLO149_c034160"/>
<feature type="domain" description="DUF306" evidence="1">
    <location>
        <begin position="30"/>
        <end position="125"/>
    </location>
</feature>
<evidence type="ECO:0000313" key="2">
    <source>
        <dbReference type="EMBL" id="AEI95357.1"/>
    </source>
</evidence>